<dbReference type="InterPro" id="IPR050595">
    <property type="entry name" value="Bact_response_regulator"/>
</dbReference>
<dbReference type="Proteomes" id="UP000320653">
    <property type="component" value="Unassembled WGS sequence"/>
</dbReference>
<dbReference type="OrthoDB" id="9784719at2"/>
<organism evidence="7 8">
    <name type="scientific">Neorhizobium alkalisoli</name>
    <dbReference type="NCBI Taxonomy" id="528178"/>
    <lineage>
        <taxon>Bacteria</taxon>
        <taxon>Pseudomonadati</taxon>
        <taxon>Pseudomonadota</taxon>
        <taxon>Alphaproteobacteria</taxon>
        <taxon>Hyphomicrobiales</taxon>
        <taxon>Rhizobiaceae</taxon>
        <taxon>Rhizobium/Agrobacterium group</taxon>
        <taxon>Neorhizobium</taxon>
    </lineage>
</organism>
<dbReference type="GO" id="GO:0000160">
    <property type="term" value="P:phosphorelay signal transduction system"/>
    <property type="evidence" value="ECO:0007669"/>
    <property type="project" value="InterPro"/>
</dbReference>
<evidence type="ECO:0000256" key="5">
    <source>
        <dbReference type="SAM" id="MobiDB-lite"/>
    </source>
</evidence>
<dbReference type="RefSeq" id="WP_145643759.1">
    <property type="nucleotide sequence ID" value="NZ_VIWP01000022.1"/>
</dbReference>
<feature type="region of interest" description="Disordered" evidence="5">
    <location>
        <begin position="84"/>
        <end position="107"/>
    </location>
</feature>
<evidence type="ECO:0000256" key="3">
    <source>
        <dbReference type="ARBA" id="ARBA00023163"/>
    </source>
</evidence>
<evidence type="ECO:0000313" key="8">
    <source>
        <dbReference type="Proteomes" id="UP000320653"/>
    </source>
</evidence>
<protein>
    <submittedName>
        <fullName evidence="7">Response regulator receiver domain-containing protein</fullName>
    </submittedName>
</protein>
<dbReference type="Gene3D" id="3.40.50.2300">
    <property type="match status" value="1"/>
</dbReference>
<dbReference type="PROSITE" id="PS50110">
    <property type="entry name" value="RESPONSE_REGULATORY"/>
    <property type="match status" value="1"/>
</dbReference>
<dbReference type="InterPro" id="IPR001789">
    <property type="entry name" value="Sig_transdc_resp-reg_receiver"/>
</dbReference>
<comment type="caution">
    <text evidence="7">The sequence shown here is derived from an EMBL/GenBank/DDBJ whole genome shotgun (WGS) entry which is preliminary data.</text>
</comment>
<dbReference type="Pfam" id="PF00072">
    <property type="entry name" value="Response_reg"/>
    <property type="match status" value="1"/>
</dbReference>
<evidence type="ECO:0000256" key="4">
    <source>
        <dbReference type="PROSITE-ProRule" id="PRU00169"/>
    </source>
</evidence>
<reference evidence="7 8" key="1">
    <citation type="submission" date="2019-06" db="EMBL/GenBank/DDBJ databases">
        <title>Sorghum-associated microbial communities from plants grown in Nebraska, USA.</title>
        <authorList>
            <person name="Schachtman D."/>
        </authorList>
    </citation>
    <scope>NUCLEOTIDE SEQUENCE [LARGE SCALE GENOMIC DNA]</scope>
    <source>
        <strain evidence="7 8">1225</strain>
    </source>
</reference>
<feature type="domain" description="Response regulatory" evidence="6">
    <location>
        <begin position="1"/>
        <end position="107"/>
    </location>
</feature>
<evidence type="ECO:0000259" key="6">
    <source>
        <dbReference type="PROSITE" id="PS50110"/>
    </source>
</evidence>
<feature type="modified residue" description="4-aspartylphosphate" evidence="4">
    <location>
        <position position="50"/>
    </location>
</feature>
<keyword evidence="8" id="KW-1185">Reference proteome</keyword>
<dbReference type="SUPFAM" id="SSF52172">
    <property type="entry name" value="CheY-like"/>
    <property type="match status" value="1"/>
</dbReference>
<evidence type="ECO:0000256" key="1">
    <source>
        <dbReference type="ARBA" id="ARBA00022553"/>
    </source>
</evidence>
<accession>A0A561PYW6</accession>
<sequence length="107" mass="11829">MLVVDDEPLLRLSISAELEDEGFVVLEAGSADDAIRIIERHPEVSLVFTDVDMPGTMDGIRLAGFVRDRWPPIKIIVTSGHRFPGAETLPEGSPFKPKPYVSDEVVR</sequence>
<keyword evidence="3" id="KW-0804">Transcription</keyword>
<evidence type="ECO:0000313" key="7">
    <source>
        <dbReference type="EMBL" id="TWF43316.1"/>
    </source>
</evidence>
<dbReference type="AlphaFoldDB" id="A0A561PYW6"/>
<dbReference type="InterPro" id="IPR011006">
    <property type="entry name" value="CheY-like_superfamily"/>
</dbReference>
<keyword evidence="1 4" id="KW-0597">Phosphoprotein</keyword>
<name>A0A561PYW6_9HYPH</name>
<dbReference type="PANTHER" id="PTHR44591">
    <property type="entry name" value="STRESS RESPONSE REGULATOR PROTEIN 1"/>
    <property type="match status" value="1"/>
</dbReference>
<keyword evidence="2" id="KW-0805">Transcription regulation</keyword>
<dbReference type="SMART" id="SM00448">
    <property type="entry name" value="REC"/>
    <property type="match status" value="1"/>
</dbReference>
<evidence type="ECO:0000256" key="2">
    <source>
        <dbReference type="ARBA" id="ARBA00023015"/>
    </source>
</evidence>
<proteinExistence type="predicted"/>
<dbReference type="PANTHER" id="PTHR44591:SF3">
    <property type="entry name" value="RESPONSE REGULATORY DOMAIN-CONTAINING PROTEIN"/>
    <property type="match status" value="1"/>
</dbReference>
<dbReference type="EMBL" id="VIWP01000022">
    <property type="protein sequence ID" value="TWF43316.1"/>
    <property type="molecule type" value="Genomic_DNA"/>
</dbReference>
<gene>
    <name evidence="7" type="ORF">FHW37_12226</name>
</gene>